<reference evidence="2 3" key="1">
    <citation type="submission" date="2016-03" db="EMBL/GenBank/DDBJ databases">
        <title>Acinetobacter genomospecies 28 strain ANC 4149.</title>
        <authorList>
            <person name="Radolfova-Krizova L."/>
            <person name="Nemec A."/>
        </authorList>
    </citation>
    <scope>NUCLEOTIDE SEQUENCE [LARGE SCALE GENOMIC DNA]</scope>
    <source>
        <strain evidence="2 3">ANC 4149</strain>
    </source>
</reference>
<dbReference type="PROSITE" id="PS51257">
    <property type="entry name" value="PROKAR_LIPOPROTEIN"/>
    <property type="match status" value="1"/>
</dbReference>
<accession>A0A151Y4Q8</accession>
<feature type="chain" id="PRO_5007592249" description="Signal peptide-containing protein" evidence="1">
    <location>
        <begin position="18"/>
        <end position="129"/>
    </location>
</feature>
<dbReference type="STRING" id="1806892.AZH43_01725"/>
<protein>
    <recommendedName>
        <fullName evidence="4">Signal peptide-containing protein</fullName>
    </recommendedName>
</protein>
<sequence>MKLKTLILTGLAGIALTACTTAPKIQTLDLGVLQEVSDLDVYPNTTNNKAKLTKFDDKCVIEFTGNLEAGKVVEQWSFRGFTLISGGSATFAKDGTSTANTFDLHAPEVQKNFLALRHNFHKDALAQCD</sequence>
<name>A0A151Y4Q8_9GAMM</name>
<evidence type="ECO:0008006" key="4">
    <source>
        <dbReference type="Google" id="ProtNLM"/>
    </source>
</evidence>
<organism evidence="2 3">
    <name type="scientific">Acinetobacter pragensis</name>
    <dbReference type="NCBI Taxonomy" id="1806892"/>
    <lineage>
        <taxon>Bacteria</taxon>
        <taxon>Pseudomonadati</taxon>
        <taxon>Pseudomonadota</taxon>
        <taxon>Gammaproteobacteria</taxon>
        <taxon>Moraxellales</taxon>
        <taxon>Moraxellaceae</taxon>
        <taxon>Acinetobacter</taxon>
    </lineage>
</organism>
<keyword evidence="1" id="KW-0732">Signal</keyword>
<evidence type="ECO:0000256" key="1">
    <source>
        <dbReference type="SAM" id="SignalP"/>
    </source>
</evidence>
<feature type="signal peptide" evidence="1">
    <location>
        <begin position="1"/>
        <end position="17"/>
    </location>
</feature>
<proteinExistence type="predicted"/>
<dbReference type="OrthoDB" id="6712574at2"/>
<dbReference type="EMBL" id="LUAW01000012">
    <property type="protein sequence ID" value="KYQ73032.1"/>
    <property type="molecule type" value="Genomic_DNA"/>
</dbReference>
<comment type="caution">
    <text evidence="2">The sequence shown here is derived from an EMBL/GenBank/DDBJ whole genome shotgun (WGS) entry which is preliminary data.</text>
</comment>
<keyword evidence="3" id="KW-1185">Reference proteome</keyword>
<dbReference type="Proteomes" id="UP000076276">
    <property type="component" value="Unassembled WGS sequence"/>
</dbReference>
<evidence type="ECO:0000313" key="3">
    <source>
        <dbReference type="Proteomes" id="UP000076276"/>
    </source>
</evidence>
<dbReference type="AlphaFoldDB" id="A0A151Y4Q8"/>
<gene>
    <name evidence="2" type="ORF">AZH43_01725</name>
</gene>
<evidence type="ECO:0000313" key="2">
    <source>
        <dbReference type="EMBL" id="KYQ73032.1"/>
    </source>
</evidence>
<dbReference type="RefSeq" id="WP_067666917.1">
    <property type="nucleotide sequence ID" value="NZ_CBCSIK010000005.1"/>
</dbReference>